<dbReference type="SMART" id="SM01006">
    <property type="entry name" value="AlcB"/>
    <property type="match status" value="1"/>
</dbReference>
<dbReference type="STRING" id="487316.BEN76_08840"/>
<dbReference type="InterPro" id="IPR019432">
    <property type="entry name" value="Acyltransferase_MbtK/IucB-like"/>
</dbReference>
<evidence type="ECO:0000256" key="1">
    <source>
        <dbReference type="ARBA" id="ARBA00004924"/>
    </source>
</evidence>
<sequence length="209" mass="24842">MKTISKSLPGFFEYAEYQISYALRDVVLPQDLSLLVKWMHQPHIIPQWQLNKSELELAVYFERMLCDDHQHLYIVQIDGQDVGYLEIYEAKRDRLALYYDAKADDLGWHVLLSEDAVGKGHFRAVMRMLSFLIFEHSNAEKVVGEPDQTMSVYERVRQDIALEPQGLIHLQEKTAMLYHCFREKFYQQCGHYYEKFKLKKQAKDFIYFS</sequence>
<evidence type="ECO:0000259" key="2">
    <source>
        <dbReference type="SMART" id="SM01006"/>
    </source>
</evidence>
<proteinExistence type="predicted"/>
<gene>
    <name evidence="3" type="ORF">BEN76_08840</name>
</gene>
<dbReference type="PANTHER" id="PTHR31438:SF1">
    <property type="entry name" value="LYSINE N-ACYLTRANSFERASE C17G9.06C-RELATED"/>
    <property type="match status" value="1"/>
</dbReference>
<name>A0A1P8EIT8_9GAMM</name>
<evidence type="ECO:0000313" key="4">
    <source>
        <dbReference type="Proteomes" id="UP000185674"/>
    </source>
</evidence>
<evidence type="ECO:0000313" key="3">
    <source>
        <dbReference type="EMBL" id="APV36117.1"/>
    </source>
</evidence>
<reference evidence="3 4" key="1">
    <citation type="submission" date="2016-08" db="EMBL/GenBank/DDBJ databases">
        <title>Complete genome sequence of Acinetobacter baylyi strain GFJ2.</title>
        <authorList>
            <person name="Tabata M."/>
            <person name="Kuboki S."/>
            <person name="Gibu N."/>
            <person name="Kinouchi Y."/>
            <person name="Vangnai A."/>
            <person name="Kasai D."/>
            <person name="Fukuda M."/>
        </authorList>
    </citation>
    <scope>NUCLEOTIDE SEQUENCE [LARGE SCALE GENOMIC DNA]</scope>
    <source>
        <strain evidence="3 4">GFJ2</strain>
    </source>
</reference>
<accession>A0A1P8EIT8</accession>
<dbReference type="InterPro" id="IPR016181">
    <property type="entry name" value="Acyl_CoA_acyltransferase"/>
</dbReference>
<dbReference type="RefSeq" id="WP_076032874.1">
    <property type="nucleotide sequence ID" value="NZ_CP016896.1"/>
</dbReference>
<dbReference type="SUPFAM" id="SSF55729">
    <property type="entry name" value="Acyl-CoA N-acyltransferases (Nat)"/>
    <property type="match status" value="1"/>
</dbReference>
<comment type="pathway">
    <text evidence="1">Siderophore biosynthesis.</text>
</comment>
<dbReference type="KEGG" id="asol:BEN76_08840"/>
<feature type="domain" description="Acyltransferase MbtK/IucB-like conserved" evidence="2">
    <location>
        <begin position="24"/>
        <end position="71"/>
    </location>
</feature>
<dbReference type="GO" id="GO:0016410">
    <property type="term" value="F:N-acyltransferase activity"/>
    <property type="evidence" value="ECO:0007669"/>
    <property type="project" value="TreeGrafter"/>
</dbReference>
<dbReference type="Proteomes" id="UP000185674">
    <property type="component" value="Chromosome"/>
</dbReference>
<dbReference type="PANTHER" id="PTHR31438">
    <property type="entry name" value="LYSINE N-ACYLTRANSFERASE C17G9.06C-RELATED"/>
    <property type="match status" value="1"/>
</dbReference>
<dbReference type="Gene3D" id="3.40.630.30">
    <property type="match status" value="1"/>
</dbReference>
<keyword evidence="3" id="KW-0808">Transferase</keyword>
<dbReference type="AlphaFoldDB" id="A0A1P8EIT8"/>
<dbReference type="EMBL" id="CP016896">
    <property type="protein sequence ID" value="APV36117.1"/>
    <property type="molecule type" value="Genomic_DNA"/>
</dbReference>
<organism evidence="3 4">
    <name type="scientific">Acinetobacter soli</name>
    <dbReference type="NCBI Taxonomy" id="487316"/>
    <lineage>
        <taxon>Bacteria</taxon>
        <taxon>Pseudomonadati</taxon>
        <taxon>Pseudomonadota</taxon>
        <taxon>Gammaproteobacteria</taxon>
        <taxon>Moraxellales</taxon>
        <taxon>Moraxellaceae</taxon>
        <taxon>Acinetobacter</taxon>
    </lineage>
</organism>
<dbReference type="Pfam" id="PF13523">
    <property type="entry name" value="Acetyltransf_8"/>
    <property type="match status" value="1"/>
</dbReference>
<protein>
    <submittedName>
        <fullName evidence="3">Acetyltransferase</fullName>
    </submittedName>
</protein>
<dbReference type="GO" id="GO:0019290">
    <property type="term" value="P:siderophore biosynthetic process"/>
    <property type="evidence" value="ECO:0007669"/>
    <property type="project" value="InterPro"/>
</dbReference>